<name>A0A5J4RYF7_9ZZZZ</name>
<accession>A0A5J4RYF7</accession>
<sequence length="171" mass="20288">MKQKYLYRACSADEVYNLLYNKIIKPLDWTQENESLDFEDEQSPVKFLKSSKLYGISLSKSKEFAFELLDDESPFMVTYNYKTIMLQGGFEINYKWDYLVKHPAILAHILGGEYNSKSIMEFMKDDGHIENQESYHSSNSGYFQNENTRIVKYNVEMYEHEQEVLIKSIFF</sequence>
<gene>
    <name evidence="1" type="ORF">EZS27_013088</name>
</gene>
<dbReference type="AlphaFoldDB" id="A0A5J4RYF7"/>
<organism evidence="1">
    <name type="scientific">termite gut metagenome</name>
    <dbReference type="NCBI Taxonomy" id="433724"/>
    <lineage>
        <taxon>unclassified sequences</taxon>
        <taxon>metagenomes</taxon>
        <taxon>organismal metagenomes</taxon>
    </lineage>
</organism>
<dbReference type="EMBL" id="SNRY01000575">
    <property type="protein sequence ID" value="KAA6338956.1"/>
    <property type="molecule type" value="Genomic_DNA"/>
</dbReference>
<reference evidence="1" key="1">
    <citation type="submission" date="2019-03" db="EMBL/GenBank/DDBJ databases">
        <title>Single cell metagenomics reveals metabolic interactions within the superorganism composed of flagellate Streblomastix strix and complex community of Bacteroidetes bacteria on its surface.</title>
        <authorList>
            <person name="Treitli S.C."/>
            <person name="Kolisko M."/>
            <person name="Husnik F."/>
            <person name="Keeling P."/>
            <person name="Hampl V."/>
        </authorList>
    </citation>
    <scope>NUCLEOTIDE SEQUENCE</scope>
    <source>
        <strain evidence="1">STM</strain>
    </source>
</reference>
<protein>
    <submittedName>
        <fullName evidence="1">Uncharacterized protein</fullName>
    </submittedName>
</protein>
<comment type="caution">
    <text evidence="1">The sequence shown here is derived from an EMBL/GenBank/DDBJ whole genome shotgun (WGS) entry which is preliminary data.</text>
</comment>
<evidence type="ECO:0000313" key="1">
    <source>
        <dbReference type="EMBL" id="KAA6338956.1"/>
    </source>
</evidence>
<proteinExistence type="predicted"/>